<sequence>MLRWLKLKIALNRLARYQIRIDNILLFVPFSSHELQGILKAMVQGQQTDAKRKFANRHHWGRTGELVSVAASDIDVVVIKHIEASPDSFGLSELLAIKRDVEHEKALFIESFDADDESGYGRATFGEFLTGLDELAGYVKAEN</sequence>
<dbReference type="EMBL" id="JAJNNZ010000002">
    <property type="protein sequence ID" value="MCJ2375658.1"/>
    <property type="molecule type" value="Genomic_DNA"/>
</dbReference>
<organism evidence="1 2">
    <name type="scientific">Vibrio gelatinilyticus</name>
    <dbReference type="NCBI Taxonomy" id="2893468"/>
    <lineage>
        <taxon>Bacteria</taxon>
        <taxon>Pseudomonadati</taxon>
        <taxon>Pseudomonadota</taxon>
        <taxon>Gammaproteobacteria</taxon>
        <taxon>Vibrionales</taxon>
        <taxon>Vibrionaceae</taxon>
        <taxon>Vibrio</taxon>
    </lineage>
</organism>
<evidence type="ECO:0000313" key="2">
    <source>
        <dbReference type="Proteomes" id="UP001139488"/>
    </source>
</evidence>
<dbReference type="RefSeq" id="WP_244354904.1">
    <property type="nucleotide sequence ID" value="NZ_JAJNNZ010000002.1"/>
</dbReference>
<evidence type="ECO:0000313" key="1">
    <source>
        <dbReference type="EMBL" id="MCJ2375658.1"/>
    </source>
</evidence>
<gene>
    <name evidence="1" type="ORF">LNL84_02305</name>
</gene>
<protein>
    <submittedName>
        <fullName evidence="1">Uncharacterized protein</fullName>
    </submittedName>
</protein>
<comment type="caution">
    <text evidence="1">The sequence shown here is derived from an EMBL/GenBank/DDBJ whole genome shotgun (WGS) entry which is preliminary data.</text>
</comment>
<dbReference type="AlphaFoldDB" id="A0A9X2AXG4"/>
<name>A0A9X2AXG4_9VIBR</name>
<reference evidence="1" key="1">
    <citation type="submission" date="2021-11" db="EMBL/GenBank/DDBJ databases">
        <title>Vibrio ZSDE26 sp. nov. and Vibrio ZSDZ34 sp. nov., isolated from coastal seawater in Qingdao.</title>
        <authorList>
            <person name="Zhang P."/>
        </authorList>
    </citation>
    <scope>NUCLEOTIDE SEQUENCE</scope>
    <source>
        <strain evidence="1">ZSDZ34</strain>
    </source>
</reference>
<proteinExistence type="predicted"/>
<accession>A0A9X2AXG4</accession>
<dbReference type="Proteomes" id="UP001139488">
    <property type="component" value="Unassembled WGS sequence"/>
</dbReference>
<keyword evidence="2" id="KW-1185">Reference proteome</keyword>